<dbReference type="AlphaFoldDB" id="A0A085G257"/>
<sequence length="295" mass="33643">MNTQIGATWKIGQTIVTRIEELHGPSFRPAELFDNWDPEVLKEHGHWLAPHFYQPATDQIVMSVHSWLIRTPHHTILVDACCGNDKQRPASPHFHQLNEPYLDRLKSAGVSPEEVDYVLCTHLHVDHVGWNTRLVDGRWVPTFPNAKYVFSLEELNFWDPEKNPHLPQEPRDVFTDSVLPVIAANQAQVVNMSDQLSDTLLIDPTPGHSPGHISLRLVSGQNEGIFTGDVMHHPIQIYRPEWNSRFCMDPQQAVTTRKQLLEHCAEHDSLIFPGHFGAPHAGRIRHNGQGFLFDF</sequence>
<protein>
    <submittedName>
        <fullName evidence="6">Beta-lactamase</fullName>
        <ecNumber evidence="6">3.-.-.-</ecNumber>
    </submittedName>
</protein>
<dbReference type="eggNOG" id="COG0491">
    <property type="taxonomic scope" value="Bacteria"/>
</dbReference>
<evidence type="ECO:0000259" key="5">
    <source>
        <dbReference type="SMART" id="SM00849"/>
    </source>
</evidence>
<dbReference type="PANTHER" id="PTHR42978">
    <property type="entry name" value="QUORUM-QUENCHING LACTONASE YTNP-RELATED-RELATED"/>
    <property type="match status" value="1"/>
</dbReference>
<dbReference type="SUPFAM" id="SSF56281">
    <property type="entry name" value="Metallo-hydrolase/oxidoreductase"/>
    <property type="match status" value="1"/>
</dbReference>
<dbReference type="OrthoDB" id="5443440at2"/>
<dbReference type="GO" id="GO:0016787">
    <property type="term" value="F:hydrolase activity"/>
    <property type="evidence" value="ECO:0007669"/>
    <property type="project" value="UniProtKB-KW"/>
</dbReference>
<dbReference type="SMART" id="SM00849">
    <property type="entry name" value="Lactamase_B"/>
    <property type="match status" value="1"/>
</dbReference>
<dbReference type="PANTHER" id="PTHR42978:SF6">
    <property type="entry name" value="QUORUM-QUENCHING LACTONASE YTNP-RELATED"/>
    <property type="match status" value="1"/>
</dbReference>
<dbReference type="GO" id="GO:0046872">
    <property type="term" value="F:metal ion binding"/>
    <property type="evidence" value="ECO:0007669"/>
    <property type="project" value="UniProtKB-KW"/>
</dbReference>
<dbReference type="STRING" id="910964.GEAM_4139"/>
<dbReference type="Proteomes" id="UP000028640">
    <property type="component" value="Unassembled WGS sequence"/>
</dbReference>
<feature type="domain" description="Metallo-beta-lactamase" evidence="5">
    <location>
        <begin position="63"/>
        <end position="275"/>
    </location>
</feature>
<evidence type="ECO:0000256" key="2">
    <source>
        <dbReference type="ARBA" id="ARBA00022723"/>
    </source>
</evidence>
<dbReference type="InterPro" id="IPR051013">
    <property type="entry name" value="MBL_superfamily_lactonases"/>
</dbReference>
<name>A0A085G257_EWIA3</name>
<dbReference type="InterPro" id="IPR001279">
    <property type="entry name" value="Metallo-B-lactamas"/>
</dbReference>
<organism evidence="6 7">
    <name type="scientific">Ewingella americana (strain ATCC 33852 / DSM 4580 / CCUG 14506 / JCM 5911 / LMG 7869 / NCTC 12157 / CDC 1468-78)</name>
    <dbReference type="NCBI Taxonomy" id="910964"/>
    <lineage>
        <taxon>Bacteria</taxon>
        <taxon>Pseudomonadati</taxon>
        <taxon>Pseudomonadota</taxon>
        <taxon>Gammaproteobacteria</taxon>
        <taxon>Enterobacterales</taxon>
        <taxon>Yersiniaceae</taxon>
        <taxon>Ewingella</taxon>
    </lineage>
</organism>
<dbReference type="RefSeq" id="WP_051899591.1">
    <property type="nucleotide sequence ID" value="NZ_JMPJ01000073.1"/>
</dbReference>
<keyword evidence="4" id="KW-0862">Zinc</keyword>
<evidence type="ECO:0000256" key="3">
    <source>
        <dbReference type="ARBA" id="ARBA00022801"/>
    </source>
</evidence>
<dbReference type="CDD" id="cd16277">
    <property type="entry name" value="metallo-hydrolase-like_MBL-fold"/>
    <property type="match status" value="1"/>
</dbReference>
<dbReference type="Pfam" id="PF00753">
    <property type="entry name" value="Lactamase_B"/>
    <property type="match status" value="1"/>
</dbReference>
<dbReference type="Gene3D" id="3.60.15.10">
    <property type="entry name" value="Ribonuclease Z/Hydroxyacylglutathione hydrolase-like"/>
    <property type="match status" value="1"/>
</dbReference>
<dbReference type="InterPro" id="IPR036866">
    <property type="entry name" value="RibonucZ/Hydroxyglut_hydro"/>
</dbReference>
<evidence type="ECO:0000256" key="1">
    <source>
        <dbReference type="ARBA" id="ARBA00007749"/>
    </source>
</evidence>
<comment type="caution">
    <text evidence="6">The sequence shown here is derived from an EMBL/GenBank/DDBJ whole genome shotgun (WGS) entry which is preliminary data.</text>
</comment>
<evidence type="ECO:0000256" key="4">
    <source>
        <dbReference type="ARBA" id="ARBA00022833"/>
    </source>
</evidence>
<keyword evidence="3 6" id="KW-0378">Hydrolase</keyword>
<dbReference type="EC" id="3.-.-.-" evidence="6"/>
<keyword evidence="7" id="KW-1185">Reference proteome</keyword>
<evidence type="ECO:0000313" key="6">
    <source>
        <dbReference type="EMBL" id="KFC77802.1"/>
    </source>
</evidence>
<dbReference type="GeneID" id="78382486"/>
<dbReference type="EMBL" id="JMPJ01000073">
    <property type="protein sequence ID" value="KFC77802.1"/>
    <property type="molecule type" value="Genomic_DNA"/>
</dbReference>
<evidence type="ECO:0000313" key="7">
    <source>
        <dbReference type="Proteomes" id="UP000028640"/>
    </source>
</evidence>
<proteinExistence type="inferred from homology"/>
<accession>A0A085G257</accession>
<gene>
    <name evidence="6" type="ORF">GEAM_4139</name>
</gene>
<keyword evidence="2" id="KW-0479">Metal-binding</keyword>
<reference evidence="6 7" key="1">
    <citation type="submission" date="2014-05" db="EMBL/GenBank/DDBJ databases">
        <title>ATOL: Assembling a taxonomically balanced genome-scale reconstruction of the evolutionary history of the Enterobacteriaceae.</title>
        <authorList>
            <person name="Plunkett G.III."/>
            <person name="Neeno-Eckwall E.C."/>
            <person name="Glasner J.D."/>
            <person name="Perna N.T."/>
        </authorList>
    </citation>
    <scope>NUCLEOTIDE SEQUENCE [LARGE SCALE GENOMIC DNA]</scope>
    <source>
        <strain evidence="6 7">ATCC 33852</strain>
    </source>
</reference>
<comment type="similarity">
    <text evidence="1">Belongs to the metallo-beta-lactamase superfamily.</text>
</comment>